<comment type="caution">
    <text evidence="2">The sequence shown here is derived from an EMBL/GenBank/DDBJ whole genome shotgun (WGS) entry which is preliminary data.</text>
</comment>
<keyword evidence="3" id="KW-1185">Reference proteome</keyword>
<gene>
    <name evidence="2" type="ORF">EPD83_013200</name>
</gene>
<evidence type="ECO:0000313" key="2">
    <source>
        <dbReference type="EMBL" id="NHA69000.1"/>
    </source>
</evidence>
<keyword evidence="1" id="KW-0472">Membrane</keyword>
<sequence>MHALGPQWMDPQYLLDTYGTAFFFIALAIVFVECG</sequence>
<reference evidence="2" key="1">
    <citation type="submission" date="2020-03" db="EMBL/GenBank/DDBJ databases">
        <title>Phycicoccus flavus sp. nov., a novel endophytic actinobacterium isolated from branch of Kandelia candel.</title>
        <authorList>
            <person name="Tuo L."/>
        </authorList>
    </citation>
    <scope>NUCLEOTIDE SEQUENCE</scope>
    <source>
        <strain evidence="2">CMS6Z-2</strain>
    </source>
</reference>
<feature type="transmembrane region" description="Helical" evidence="1">
    <location>
        <begin position="12"/>
        <end position="32"/>
    </location>
</feature>
<dbReference type="EMBL" id="SAYU02000043">
    <property type="protein sequence ID" value="NHA69000.1"/>
    <property type="molecule type" value="Genomic_DNA"/>
</dbReference>
<proteinExistence type="predicted"/>
<dbReference type="AlphaFoldDB" id="A0A8T6R6B4"/>
<name>A0A8T6R6B4_9MICO</name>
<keyword evidence="1" id="KW-0812">Transmembrane</keyword>
<keyword evidence="1" id="KW-1133">Transmembrane helix</keyword>
<dbReference type="Proteomes" id="UP000287866">
    <property type="component" value="Unassembled WGS sequence"/>
</dbReference>
<protein>
    <submittedName>
        <fullName evidence="2">DedA family protein</fullName>
    </submittedName>
</protein>
<accession>A0A8T6R6B4</accession>
<evidence type="ECO:0000313" key="3">
    <source>
        <dbReference type="Proteomes" id="UP000287866"/>
    </source>
</evidence>
<feature type="non-terminal residue" evidence="2">
    <location>
        <position position="35"/>
    </location>
</feature>
<organism evidence="2 3">
    <name type="scientific">Phycicoccus flavus</name>
    <dbReference type="NCBI Taxonomy" id="2502783"/>
    <lineage>
        <taxon>Bacteria</taxon>
        <taxon>Bacillati</taxon>
        <taxon>Actinomycetota</taxon>
        <taxon>Actinomycetes</taxon>
        <taxon>Micrococcales</taxon>
        <taxon>Intrasporangiaceae</taxon>
        <taxon>Phycicoccus</taxon>
    </lineage>
</organism>
<evidence type="ECO:0000256" key="1">
    <source>
        <dbReference type="SAM" id="Phobius"/>
    </source>
</evidence>